<sequence>MNCNVSYMLSFGIRIPLNYNHSMASILASRKLYVLQTVLGLLQNRHYQIPEPQRVPLLPTKAVKRFIIWLQTSYSHIFCNLSLLFKRFYLQRKHH</sequence>
<proteinExistence type="predicted"/>
<dbReference type="EMBL" id="CM042019">
    <property type="protein sequence ID" value="KAI3825705.1"/>
    <property type="molecule type" value="Genomic_DNA"/>
</dbReference>
<reference evidence="2" key="1">
    <citation type="journal article" date="2022" name="Mol. Ecol. Resour.">
        <title>The genomes of chicory, endive, great burdock and yacon provide insights into Asteraceae palaeo-polyploidization history and plant inulin production.</title>
        <authorList>
            <person name="Fan W."/>
            <person name="Wang S."/>
            <person name="Wang H."/>
            <person name="Wang A."/>
            <person name="Jiang F."/>
            <person name="Liu H."/>
            <person name="Zhao H."/>
            <person name="Xu D."/>
            <person name="Zhang Y."/>
        </authorList>
    </citation>
    <scope>NUCLEOTIDE SEQUENCE [LARGE SCALE GENOMIC DNA]</scope>
    <source>
        <strain evidence="2">cv. Yunnan</strain>
    </source>
</reference>
<protein>
    <submittedName>
        <fullName evidence="1">Uncharacterized protein</fullName>
    </submittedName>
</protein>
<dbReference type="Proteomes" id="UP001056120">
    <property type="component" value="Linkage Group LG02"/>
</dbReference>
<keyword evidence="2" id="KW-1185">Reference proteome</keyword>
<comment type="caution">
    <text evidence="1">The sequence shown here is derived from an EMBL/GenBank/DDBJ whole genome shotgun (WGS) entry which is preliminary data.</text>
</comment>
<organism evidence="1 2">
    <name type="scientific">Smallanthus sonchifolius</name>
    <dbReference type="NCBI Taxonomy" id="185202"/>
    <lineage>
        <taxon>Eukaryota</taxon>
        <taxon>Viridiplantae</taxon>
        <taxon>Streptophyta</taxon>
        <taxon>Embryophyta</taxon>
        <taxon>Tracheophyta</taxon>
        <taxon>Spermatophyta</taxon>
        <taxon>Magnoliopsida</taxon>
        <taxon>eudicotyledons</taxon>
        <taxon>Gunneridae</taxon>
        <taxon>Pentapetalae</taxon>
        <taxon>asterids</taxon>
        <taxon>campanulids</taxon>
        <taxon>Asterales</taxon>
        <taxon>Asteraceae</taxon>
        <taxon>Asteroideae</taxon>
        <taxon>Heliantheae alliance</taxon>
        <taxon>Millerieae</taxon>
        <taxon>Smallanthus</taxon>
    </lineage>
</organism>
<accession>A0ACB9K065</accession>
<reference evidence="1 2" key="2">
    <citation type="journal article" date="2022" name="Mol. Ecol. Resour.">
        <title>The genomes of chicory, endive, great burdock and yacon provide insights into Asteraceae paleo-polyploidization history and plant inulin production.</title>
        <authorList>
            <person name="Fan W."/>
            <person name="Wang S."/>
            <person name="Wang H."/>
            <person name="Wang A."/>
            <person name="Jiang F."/>
            <person name="Liu H."/>
            <person name="Zhao H."/>
            <person name="Xu D."/>
            <person name="Zhang Y."/>
        </authorList>
    </citation>
    <scope>NUCLEOTIDE SEQUENCE [LARGE SCALE GENOMIC DNA]</scope>
    <source>
        <strain evidence="2">cv. Yunnan</strain>
        <tissue evidence="1">Leaves</tissue>
    </source>
</reference>
<name>A0ACB9K065_9ASTR</name>
<evidence type="ECO:0000313" key="2">
    <source>
        <dbReference type="Proteomes" id="UP001056120"/>
    </source>
</evidence>
<evidence type="ECO:0000313" key="1">
    <source>
        <dbReference type="EMBL" id="KAI3825705.1"/>
    </source>
</evidence>
<gene>
    <name evidence="1" type="ORF">L1987_07276</name>
</gene>